<organism evidence="2 3">
    <name type="scientific">Cystobacter fuscus</name>
    <dbReference type="NCBI Taxonomy" id="43"/>
    <lineage>
        <taxon>Bacteria</taxon>
        <taxon>Pseudomonadati</taxon>
        <taxon>Myxococcota</taxon>
        <taxon>Myxococcia</taxon>
        <taxon>Myxococcales</taxon>
        <taxon>Cystobacterineae</taxon>
        <taxon>Archangiaceae</taxon>
        <taxon>Cystobacter</taxon>
    </lineage>
</organism>
<gene>
    <name evidence="2" type="ORF">CYFUS_001728</name>
</gene>
<dbReference type="EMBL" id="CP022098">
    <property type="protein sequence ID" value="ATB36314.1"/>
    <property type="molecule type" value="Genomic_DNA"/>
</dbReference>
<evidence type="ECO:0000313" key="2">
    <source>
        <dbReference type="EMBL" id="ATB36314.1"/>
    </source>
</evidence>
<dbReference type="RefSeq" id="WP_095984803.1">
    <property type="nucleotide sequence ID" value="NZ_CP022098.1"/>
</dbReference>
<dbReference type="Pfam" id="PF07791">
    <property type="entry name" value="Imm11"/>
    <property type="match status" value="1"/>
</dbReference>
<dbReference type="AlphaFoldDB" id="A0A250IX69"/>
<protein>
    <recommendedName>
        <fullName evidence="1">Immunity MXAN-0049 protein domain-containing protein</fullName>
    </recommendedName>
</protein>
<reference evidence="2 3" key="1">
    <citation type="submission" date="2017-06" db="EMBL/GenBank/DDBJ databases">
        <title>Sequencing and comparative analysis of myxobacterial genomes.</title>
        <authorList>
            <person name="Rupp O."/>
            <person name="Goesmann A."/>
            <person name="Sogaard-Andersen L."/>
        </authorList>
    </citation>
    <scope>NUCLEOTIDE SEQUENCE [LARGE SCALE GENOMIC DNA]</scope>
    <source>
        <strain evidence="2 3">DSM 52655</strain>
    </source>
</reference>
<feature type="domain" description="Immunity MXAN-0049 protein" evidence="1">
    <location>
        <begin position="71"/>
        <end position="190"/>
    </location>
</feature>
<dbReference type="InterPro" id="IPR012433">
    <property type="entry name" value="Imm11"/>
</dbReference>
<name>A0A250IX69_9BACT</name>
<sequence>MTMRYFKLNAPPSIHGQWRLADPVNAQGQAFQDPFMFTRGNPVSVGGPLKVPLAAPGRPTAYSVAGISEVPIVHERLAQLLTRLAPHDVQLLPVDVEGQSEPHRILVATKTVQCIDDARCAEVLYRTPDDGSPTQDRQYKLIRDLRIDPAKVVRTQLFRPRGWTVVLLVSETLREELMFSGLSGLEFDEVTGPKEEELPAENP</sequence>
<evidence type="ECO:0000313" key="3">
    <source>
        <dbReference type="Proteomes" id="UP000217257"/>
    </source>
</evidence>
<accession>A0A250IX69</accession>
<dbReference type="KEGG" id="cfus:CYFUS_001728"/>
<dbReference type="Proteomes" id="UP000217257">
    <property type="component" value="Chromosome"/>
</dbReference>
<proteinExistence type="predicted"/>
<evidence type="ECO:0000259" key="1">
    <source>
        <dbReference type="Pfam" id="PF07791"/>
    </source>
</evidence>